<comment type="cofactor">
    <cofactor evidence="9">
        <name>[4Fe-4S] cluster</name>
        <dbReference type="ChEBI" id="CHEBI:49883"/>
    </cofactor>
    <text evidence="9">Binds 1 [4Fe-4S] cluster.</text>
</comment>
<dbReference type="AlphaFoldDB" id="A0A316G8K9"/>
<sequence length="632" mass="68146">MSTSGNQNIALNKTVHQVTQRIIERSKHSRADYLKQMAKAKTDKPNRSALSCGNLAHGYAACGMQEKQVLKGMESPNIAIVSAYNDMLSAHQPYKEYPDIIKAAVQSTGATAQFAGGVPAMCDGVTQGQDGMELSLFSRDLIAQASAIALSHNMFDGALFLGICDKIVPGLVMSALRFGQLPCIFVPAGPMHSGIPNDEKARVRKLFAEGKVGRDKLLEAESQSYHSAGTCTFYGTANTNQMLMEIMGLHLPGSSFVNPDAPIRQKLTEYASVRVTQLTALGKNYRPICDVIDERSIVNGIAGLLATGGSTNHTLHIIAIAKAAGIQINWDDFSELSKVVPLLARVYPNGQADVNHFHAAGGMAFIISELLAAGLLHGDAKAVYGDSISDYIDEPFIEADKLVFKKGEHHSKDKDVLRPVLEPFQLEGGLQILKGNLGRSVIKTSAVKPEHRIIEAEAKVFHSQHDLAAACQNNEINSDTVAVVRFQGPKAIGMPELHKLTPYLANVQDKGLNVALVTDGRMSGASGKVPAAIHLTPEAVDGGLIAKVQNGDRILMNAETGELTLMVSEEELAKRPLATENIEQHHFGMGREMYQLMRQNVSGAEQGATIFQFNDTTEKASQQASTISSKTR</sequence>
<keyword evidence="8 9" id="KW-0119">Carbohydrate metabolism</keyword>
<comment type="function">
    <text evidence="9">Catalyzes the dehydration of 6-phospho-D-gluconate to 2-dehydro-3-deoxy-6-phospho-D-gluconate.</text>
</comment>
<dbReference type="FunFam" id="3.50.30.80:FF:000001">
    <property type="entry name" value="Dihydroxy-acid dehydratase"/>
    <property type="match status" value="1"/>
</dbReference>
<comment type="pathway">
    <text evidence="9">Carbohydrate metabolism; Entner-Doudoroff pathway.</text>
</comment>
<dbReference type="PANTHER" id="PTHR43661">
    <property type="entry name" value="D-XYLONATE DEHYDRATASE"/>
    <property type="match status" value="1"/>
</dbReference>
<dbReference type="GO" id="GO:0051539">
    <property type="term" value="F:4 iron, 4 sulfur cluster binding"/>
    <property type="evidence" value="ECO:0007669"/>
    <property type="project" value="UniProtKB-UniRule"/>
</dbReference>
<keyword evidence="2 9" id="KW-0004">4Fe-4S</keyword>
<evidence type="ECO:0000256" key="6">
    <source>
        <dbReference type="ARBA" id="ARBA00023064"/>
    </source>
</evidence>
<name>A0A316G8K9_9GAMM</name>
<dbReference type="InterPro" id="IPR037237">
    <property type="entry name" value="IlvD/EDD_N"/>
</dbReference>
<keyword evidence="5 9" id="KW-0411">Iron-sulfur</keyword>
<dbReference type="GO" id="GO:0019521">
    <property type="term" value="P:D-gluconate metabolic process"/>
    <property type="evidence" value="ECO:0007669"/>
    <property type="project" value="UniProtKB-KW"/>
</dbReference>
<evidence type="ECO:0000259" key="12">
    <source>
        <dbReference type="Pfam" id="PF24877"/>
    </source>
</evidence>
<dbReference type="Pfam" id="PF24877">
    <property type="entry name" value="ILV_EDD_C"/>
    <property type="match status" value="1"/>
</dbReference>
<organism evidence="13 14">
    <name type="scientific">Pleionea mediterranea</name>
    <dbReference type="NCBI Taxonomy" id="523701"/>
    <lineage>
        <taxon>Bacteria</taxon>
        <taxon>Pseudomonadati</taxon>
        <taxon>Pseudomonadota</taxon>
        <taxon>Gammaproteobacteria</taxon>
        <taxon>Oceanospirillales</taxon>
        <taxon>Pleioneaceae</taxon>
        <taxon>Pleionea</taxon>
    </lineage>
</organism>
<dbReference type="SUPFAM" id="SSF143975">
    <property type="entry name" value="IlvD/EDD N-terminal domain-like"/>
    <property type="match status" value="1"/>
</dbReference>
<reference evidence="13 14" key="1">
    <citation type="submission" date="2018-05" db="EMBL/GenBank/DDBJ databases">
        <title>Genomic Encyclopedia of Type Strains, Phase IV (KMG-IV): sequencing the most valuable type-strain genomes for metagenomic binning, comparative biology and taxonomic classification.</title>
        <authorList>
            <person name="Goeker M."/>
        </authorList>
    </citation>
    <scope>NUCLEOTIDE SEQUENCE [LARGE SCALE GENOMIC DNA]</scope>
    <source>
        <strain evidence="13 14">DSM 25350</strain>
    </source>
</reference>
<evidence type="ECO:0000256" key="4">
    <source>
        <dbReference type="ARBA" id="ARBA00023004"/>
    </source>
</evidence>
<evidence type="ECO:0000256" key="10">
    <source>
        <dbReference type="NCBIfam" id="TIGR01196"/>
    </source>
</evidence>
<evidence type="ECO:0000256" key="9">
    <source>
        <dbReference type="HAMAP-Rule" id="MF_02094"/>
    </source>
</evidence>
<dbReference type="PROSITE" id="PS00887">
    <property type="entry name" value="ILVD_EDD_2"/>
    <property type="match status" value="1"/>
</dbReference>
<dbReference type="OrthoDB" id="9807077at2"/>
<dbReference type="Proteomes" id="UP000245790">
    <property type="component" value="Unassembled WGS sequence"/>
</dbReference>
<evidence type="ECO:0000256" key="3">
    <source>
        <dbReference type="ARBA" id="ARBA00022723"/>
    </source>
</evidence>
<dbReference type="GO" id="GO:0004456">
    <property type="term" value="F:phosphogluconate dehydratase activity"/>
    <property type="evidence" value="ECO:0007669"/>
    <property type="project" value="UniProtKB-UniRule"/>
</dbReference>
<comment type="caution">
    <text evidence="13">The sequence shown here is derived from an EMBL/GenBank/DDBJ whole genome shotgun (WGS) entry which is preliminary data.</text>
</comment>
<keyword evidence="6 9" id="KW-0311">Gluconate utilization</keyword>
<feature type="binding site" evidence="9">
    <location>
        <position position="231"/>
    </location>
    <ligand>
        <name>[4Fe-4S] cluster</name>
        <dbReference type="ChEBI" id="CHEBI:49883"/>
    </ligand>
</feature>
<evidence type="ECO:0000256" key="1">
    <source>
        <dbReference type="ARBA" id="ARBA00006486"/>
    </source>
</evidence>
<dbReference type="GO" id="GO:0009255">
    <property type="term" value="P:Entner-Doudoroff pathway through 6-phosphogluconate"/>
    <property type="evidence" value="ECO:0007669"/>
    <property type="project" value="UniProtKB-UniRule"/>
</dbReference>
<dbReference type="InterPro" id="IPR056740">
    <property type="entry name" value="ILV_EDD_C"/>
</dbReference>
<keyword evidence="4 9" id="KW-0408">Iron</keyword>
<dbReference type="RefSeq" id="WP_109763474.1">
    <property type="nucleotide sequence ID" value="NZ_QGGU01000006.1"/>
</dbReference>
<dbReference type="NCBIfam" id="TIGR01196">
    <property type="entry name" value="edd"/>
    <property type="match status" value="1"/>
</dbReference>
<dbReference type="Pfam" id="PF00920">
    <property type="entry name" value="ILVD_EDD_N"/>
    <property type="match status" value="1"/>
</dbReference>
<dbReference type="EMBL" id="QGGU01000006">
    <property type="protein sequence ID" value="PWK50807.1"/>
    <property type="molecule type" value="Genomic_DNA"/>
</dbReference>
<protein>
    <recommendedName>
        <fullName evidence="9 10">Phosphogluconate dehydratase</fullName>
        <ecNumber evidence="9 10">4.2.1.12</ecNumber>
    </recommendedName>
</protein>
<evidence type="ECO:0000313" key="14">
    <source>
        <dbReference type="Proteomes" id="UP000245790"/>
    </source>
</evidence>
<dbReference type="Gene3D" id="3.50.30.80">
    <property type="entry name" value="IlvD/EDD C-terminal domain-like"/>
    <property type="match status" value="1"/>
</dbReference>
<dbReference type="InterPro" id="IPR000581">
    <property type="entry name" value="ILV_EDD_N"/>
</dbReference>
<dbReference type="HAMAP" id="MF_02094">
    <property type="entry name" value="Edd"/>
    <property type="match status" value="1"/>
</dbReference>
<dbReference type="InterPro" id="IPR004786">
    <property type="entry name" value="6-phosphgluc_deHydtase"/>
</dbReference>
<dbReference type="InterPro" id="IPR042096">
    <property type="entry name" value="Dihydro-acid_dehy_C"/>
</dbReference>
<keyword evidence="14" id="KW-1185">Reference proteome</keyword>
<feature type="domain" description="Dihydroxy-acid/6-phosphogluconate dehydratase N-terminal" evidence="11">
    <location>
        <begin position="76"/>
        <end position="390"/>
    </location>
</feature>
<keyword evidence="3 9" id="KW-0479">Metal-binding</keyword>
<proteinExistence type="inferred from homology"/>
<keyword evidence="7 9" id="KW-0456">Lyase</keyword>
<evidence type="ECO:0000256" key="5">
    <source>
        <dbReference type="ARBA" id="ARBA00023014"/>
    </source>
</evidence>
<dbReference type="UniPathway" id="UPA00226"/>
<dbReference type="GO" id="GO:0046872">
    <property type="term" value="F:metal ion binding"/>
    <property type="evidence" value="ECO:0007669"/>
    <property type="project" value="UniProtKB-KW"/>
</dbReference>
<evidence type="ECO:0000256" key="2">
    <source>
        <dbReference type="ARBA" id="ARBA00022485"/>
    </source>
</evidence>
<feature type="domain" description="Dihydroxy-acid/6-phosphogluconate dehydratase C-terminal" evidence="12">
    <location>
        <begin position="415"/>
        <end position="608"/>
    </location>
</feature>
<dbReference type="EC" id="4.2.1.12" evidence="9 10"/>
<comment type="catalytic activity">
    <reaction evidence="9">
        <text>6-phospho-D-gluconate = 2-dehydro-3-deoxy-6-phospho-D-gluconate + H2O</text>
        <dbReference type="Rhea" id="RHEA:17277"/>
        <dbReference type="ChEBI" id="CHEBI:15377"/>
        <dbReference type="ChEBI" id="CHEBI:57569"/>
        <dbReference type="ChEBI" id="CHEBI:58759"/>
        <dbReference type="EC" id="4.2.1.12"/>
    </reaction>
</comment>
<dbReference type="InterPro" id="IPR020558">
    <property type="entry name" value="DiOHA_6PGluconate_deHydtase_CS"/>
</dbReference>
<accession>A0A316G8K9</accession>
<evidence type="ECO:0000259" key="11">
    <source>
        <dbReference type="Pfam" id="PF00920"/>
    </source>
</evidence>
<evidence type="ECO:0000256" key="7">
    <source>
        <dbReference type="ARBA" id="ARBA00023239"/>
    </source>
</evidence>
<feature type="binding site" evidence="9">
    <location>
        <position position="164"/>
    </location>
    <ligand>
        <name>[4Fe-4S] cluster</name>
        <dbReference type="ChEBI" id="CHEBI:49883"/>
    </ligand>
</feature>
<dbReference type="SUPFAM" id="SSF52016">
    <property type="entry name" value="LeuD/IlvD-like"/>
    <property type="match status" value="1"/>
</dbReference>
<evidence type="ECO:0000313" key="13">
    <source>
        <dbReference type="EMBL" id="PWK50807.1"/>
    </source>
</evidence>
<dbReference type="PANTHER" id="PTHR43661:SF1">
    <property type="entry name" value="PHOSPHOGLUCONATE DEHYDRATASE"/>
    <property type="match status" value="1"/>
</dbReference>
<gene>
    <name evidence="9" type="primary">edd</name>
    <name evidence="13" type="ORF">C8D97_10694</name>
</gene>
<dbReference type="GO" id="GO:0005829">
    <property type="term" value="C:cytosol"/>
    <property type="evidence" value="ECO:0007669"/>
    <property type="project" value="TreeGrafter"/>
</dbReference>
<evidence type="ECO:0000256" key="8">
    <source>
        <dbReference type="ARBA" id="ARBA00023277"/>
    </source>
</evidence>
<comment type="similarity">
    <text evidence="1 9">Belongs to the IlvD/Edd family.</text>
</comment>